<accession>A0A2A5JM00</accession>
<evidence type="ECO:0008006" key="4">
    <source>
        <dbReference type="Google" id="ProtNLM"/>
    </source>
</evidence>
<dbReference type="Proteomes" id="UP000228621">
    <property type="component" value="Unassembled WGS sequence"/>
</dbReference>
<sequence>MFVSATHIISLLGMSTLLQCATGRLEPNYDNPMTAEDIKAALLGEPAGDNQMQIAGWFNGAAANVNAVIMGYVAKYDLSEREVADSLLPGIASELMWYELSNNPGDVQLARKKAALQMLDKINAGTIQIKKPMPKSHGTMRTAKPTSNFDWSRF</sequence>
<evidence type="ECO:0000313" key="3">
    <source>
        <dbReference type="Proteomes" id="UP000228621"/>
    </source>
</evidence>
<dbReference type="OrthoDB" id="6310455at2"/>
<name>A0A2A5JM00_PSEO7</name>
<dbReference type="EMBL" id="NKHF01000084">
    <property type="protein sequence ID" value="PCK30455.1"/>
    <property type="molecule type" value="Genomic_DNA"/>
</dbReference>
<evidence type="ECO:0000256" key="1">
    <source>
        <dbReference type="SAM" id="MobiDB-lite"/>
    </source>
</evidence>
<feature type="compositionally biased region" description="Polar residues" evidence="1">
    <location>
        <begin position="144"/>
        <end position="154"/>
    </location>
</feature>
<comment type="caution">
    <text evidence="2">The sequence shown here is derived from an EMBL/GenBank/DDBJ whole genome shotgun (WGS) entry which is preliminary data.</text>
</comment>
<protein>
    <recommendedName>
        <fullName evidence="4">DUF1320 domain-containing protein</fullName>
    </recommendedName>
</protein>
<dbReference type="AlphaFoldDB" id="A0A2A5JM00"/>
<evidence type="ECO:0000313" key="2">
    <source>
        <dbReference type="EMBL" id="PCK30455.1"/>
    </source>
</evidence>
<keyword evidence="3" id="KW-1185">Reference proteome</keyword>
<proteinExistence type="predicted"/>
<dbReference type="RefSeq" id="WP_099643347.1">
    <property type="nucleotide sequence ID" value="NZ_NKHF01000084.1"/>
</dbReference>
<organism evidence="2 3">
    <name type="scientific">Pseudoalteromonas piscicida</name>
    <dbReference type="NCBI Taxonomy" id="43662"/>
    <lineage>
        <taxon>Bacteria</taxon>
        <taxon>Pseudomonadati</taxon>
        <taxon>Pseudomonadota</taxon>
        <taxon>Gammaproteobacteria</taxon>
        <taxon>Alteromonadales</taxon>
        <taxon>Pseudoalteromonadaceae</taxon>
        <taxon>Pseudoalteromonas</taxon>
    </lineage>
</organism>
<feature type="region of interest" description="Disordered" evidence="1">
    <location>
        <begin position="131"/>
        <end position="154"/>
    </location>
</feature>
<gene>
    <name evidence="2" type="ORF">CEX98_17685</name>
</gene>
<reference evidence="3" key="1">
    <citation type="journal article" date="2019" name="Genome Announc.">
        <title>Draft Genome Sequence of Pseudoalteromonas piscicida Strain 36Y ROTHPW, an Hypersaline Seawater Isolate from the South Coast of Sonora, Mexico.</title>
        <authorList>
            <person name="Sanchez-Diaz R."/>
            <person name="Molina-Garza Z.J."/>
            <person name="Cruz-Suarez L.E."/>
            <person name="Selvin J."/>
            <person name="Kiran G.S."/>
            <person name="Ibarra-Gamez J.C."/>
            <person name="Gomez-Gil B."/>
            <person name="Galaviz-Silva L."/>
        </authorList>
    </citation>
    <scope>NUCLEOTIDE SEQUENCE [LARGE SCALE GENOMIC DNA]</scope>
    <source>
        <strain evidence="3">36Y_RITHPW</strain>
    </source>
</reference>